<comment type="subunit">
    <text evidence="3">Interacts with RIP1.</text>
</comment>
<dbReference type="PANTHER" id="PTHR46749">
    <property type="entry name" value="COMPLEX III ASSEMBLY FACTOR LYRM7"/>
    <property type="match status" value="1"/>
</dbReference>
<evidence type="ECO:0000256" key="7">
    <source>
        <dbReference type="ARBA" id="ARBA00023186"/>
    </source>
</evidence>
<dbReference type="InterPro" id="IPR050435">
    <property type="entry name" value="MZM1/LYRM7"/>
</dbReference>
<comment type="caution">
    <text evidence="10">The sequence shown here is derived from an EMBL/GenBank/DDBJ whole genome shotgun (WGS) entry which is preliminary data.</text>
</comment>
<evidence type="ECO:0000256" key="8">
    <source>
        <dbReference type="ARBA" id="ARBA00025268"/>
    </source>
</evidence>
<evidence type="ECO:0000256" key="1">
    <source>
        <dbReference type="ARBA" id="ARBA00004305"/>
    </source>
</evidence>
<name>A0ABR0JX38_9EURO</name>
<evidence type="ECO:0000256" key="2">
    <source>
        <dbReference type="ARBA" id="ARBA00009949"/>
    </source>
</evidence>
<keyword evidence="6" id="KW-0496">Mitochondrion</keyword>
<keyword evidence="7" id="KW-0143">Chaperone</keyword>
<dbReference type="EMBL" id="JAVRRG010000204">
    <property type="protein sequence ID" value="KAK5077700.1"/>
    <property type="molecule type" value="Genomic_DNA"/>
</dbReference>
<dbReference type="PANTHER" id="PTHR46749:SF1">
    <property type="entry name" value="COMPLEX III ASSEMBLY FACTOR LYRM7"/>
    <property type="match status" value="1"/>
</dbReference>
<comment type="function">
    <text evidence="8">Assembly factor required for Rieske Fe-S protein RIP1 incorporation into the cytochrome b-c1 (CIII) complex. Functions as a chaperone, binding to this subunit within the mitochondrial matrix and stabilizing it prior to its translocation and insertion into the late CIII dimeric intermediate within the mitochondrial inner membrane. Modulates the mitochondrial matrix zinc pool.</text>
</comment>
<evidence type="ECO:0000256" key="5">
    <source>
        <dbReference type="ARBA" id="ARBA00022946"/>
    </source>
</evidence>
<evidence type="ECO:0000256" key="9">
    <source>
        <dbReference type="SAM" id="MobiDB-lite"/>
    </source>
</evidence>
<dbReference type="Proteomes" id="UP001345013">
    <property type="component" value="Unassembled WGS sequence"/>
</dbReference>
<organism evidence="10 11">
    <name type="scientific">Lithohypha guttulata</name>
    <dbReference type="NCBI Taxonomy" id="1690604"/>
    <lineage>
        <taxon>Eukaryota</taxon>
        <taxon>Fungi</taxon>
        <taxon>Dikarya</taxon>
        <taxon>Ascomycota</taxon>
        <taxon>Pezizomycotina</taxon>
        <taxon>Eurotiomycetes</taxon>
        <taxon>Chaetothyriomycetidae</taxon>
        <taxon>Chaetothyriales</taxon>
        <taxon>Trichomeriaceae</taxon>
        <taxon>Lithohypha</taxon>
    </lineage>
</organism>
<reference evidence="10 11" key="1">
    <citation type="submission" date="2023-08" db="EMBL/GenBank/DDBJ databases">
        <title>Black Yeasts Isolated from many extreme environments.</title>
        <authorList>
            <person name="Coleine C."/>
            <person name="Stajich J.E."/>
            <person name="Selbmann L."/>
        </authorList>
    </citation>
    <scope>NUCLEOTIDE SEQUENCE [LARGE SCALE GENOMIC DNA]</scope>
    <source>
        <strain evidence="10 11">CCFEE 5885</strain>
    </source>
</reference>
<evidence type="ECO:0000256" key="6">
    <source>
        <dbReference type="ARBA" id="ARBA00023128"/>
    </source>
</evidence>
<protein>
    <recommendedName>
        <fullName evidence="4">Mitochondrial zinc maintenance protein 1, mitochondrial</fullName>
    </recommendedName>
</protein>
<evidence type="ECO:0000313" key="11">
    <source>
        <dbReference type="Proteomes" id="UP001345013"/>
    </source>
</evidence>
<accession>A0ABR0JX38</accession>
<gene>
    <name evidence="10" type="primary">MZM1</name>
    <name evidence="10" type="ORF">LTR24_009399</name>
</gene>
<sequence>MALAAYRHVLRATRIAFQGDIAMMHAARHQARGGFEKGRSLDPASKEATGAIDHAEGVVEILTKNIVQGQQVDGRSDTYKLNIHEQTERGENDTVKNPRAPGGKVKVAFN</sequence>
<keyword evidence="11" id="KW-1185">Reference proteome</keyword>
<evidence type="ECO:0000256" key="3">
    <source>
        <dbReference type="ARBA" id="ARBA00011589"/>
    </source>
</evidence>
<proteinExistence type="inferred from homology"/>
<comment type="similarity">
    <text evidence="2">Belongs to the complex I LYR family. MZM1 subfamily.</text>
</comment>
<dbReference type="CDD" id="cd20267">
    <property type="entry name" value="Complex1_LYR_LYRM7"/>
    <property type="match status" value="1"/>
</dbReference>
<keyword evidence="5" id="KW-0809">Transit peptide</keyword>
<dbReference type="InterPro" id="IPR045298">
    <property type="entry name" value="Complex1_LYR_LYRM7"/>
</dbReference>
<comment type="subcellular location">
    <subcellularLocation>
        <location evidence="1">Mitochondrion matrix</location>
    </subcellularLocation>
</comment>
<evidence type="ECO:0000256" key="4">
    <source>
        <dbReference type="ARBA" id="ARBA00015108"/>
    </source>
</evidence>
<feature type="compositionally biased region" description="Basic and acidic residues" evidence="9">
    <location>
        <begin position="85"/>
        <end position="96"/>
    </location>
</feature>
<feature type="region of interest" description="Disordered" evidence="9">
    <location>
        <begin position="85"/>
        <end position="110"/>
    </location>
</feature>
<evidence type="ECO:0000313" key="10">
    <source>
        <dbReference type="EMBL" id="KAK5077700.1"/>
    </source>
</evidence>